<dbReference type="Pfam" id="PF00474">
    <property type="entry name" value="SSF"/>
    <property type="match status" value="1"/>
</dbReference>
<comment type="subcellular location">
    <subcellularLocation>
        <location evidence="1">Membrane</location>
        <topology evidence="1">Multi-pass membrane protein</topology>
    </subcellularLocation>
</comment>
<gene>
    <name evidence="15" type="ORF">CUNI_LOCUS3563</name>
</gene>
<keyword evidence="10 14" id="KW-0472">Membrane</keyword>
<protein>
    <submittedName>
        <fullName evidence="15">Uncharacterized protein</fullName>
    </submittedName>
</protein>
<keyword evidence="11" id="KW-0325">Glycoprotein</keyword>
<dbReference type="EMBL" id="CAJHNH020000488">
    <property type="protein sequence ID" value="CAG5118005.1"/>
    <property type="molecule type" value="Genomic_DNA"/>
</dbReference>
<evidence type="ECO:0000256" key="7">
    <source>
        <dbReference type="ARBA" id="ARBA00022989"/>
    </source>
</evidence>
<keyword evidence="9" id="KW-0406">Ion transport</keyword>
<dbReference type="PANTHER" id="PTHR45897:SF4">
    <property type="entry name" value="HIGH-AFFINITY CHOLINE TRANSPORTER 1"/>
    <property type="match status" value="1"/>
</dbReference>
<feature type="transmembrane region" description="Helical" evidence="14">
    <location>
        <begin position="80"/>
        <end position="102"/>
    </location>
</feature>
<evidence type="ECO:0000256" key="11">
    <source>
        <dbReference type="ARBA" id="ARBA00023180"/>
    </source>
</evidence>
<keyword evidence="6" id="KW-0530">Neurotransmitter biosynthesis</keyword>
<evidence type="ECO:0000256" key="1">
    <source>
        <dbReference type="ARBA" id="ARBA00004141"/>
    </source>
</evidence>
<evidence type="ECO:0000256" key="13">
    <source>
        <dbReference type="RuleBase" id="RU362091"/>
    </source>
</evidence>
<evidence type="ECO:0000256" key="14">
    <source>
        <dbReference type="SAM" id="Phobius"/>
    </source>
</evidence>
<feature type="transmembrane region" description="Helical" evidence="14">
    <location>
        <begin position="159"/>
        <end position="180"/>
    </location>
</feature>
<name>A0A8S3YRF7_9EUPU</name>
<evidence type="ECO:0000256" key="2">
    <source>
        <dbReference type="ARBA" id="ARBA00006434"/>
    </source>
</evidence>
<keyword evidence="16" id="KW-1185">Reference proteome</keyword>
<keyword evidence="3" id="KW-0813">Transport</keyword>
<sequence>MALNVVAIVVLIIFYAVILVVGLVAAWKVKVRGHDTGGLETALVAGRDLKGIIGIFTMIATTVGGGYINGTAESVARDGLVWTLAPLGIFIGLMIGGIVYAGKMREREYLTMLDPFQRHYGNVVTFLIYLASLAGDLLWTASILNALGTTLSVIADLQLLVAVLLSGSVTIVYTMVGSMISVAYTDVVQLVFIFVGLTVSLPFVFTNSKVHDLMSSKDTWLGQVSSNQWAVWLDLFIAMTLGTIPWQSYFQRVLSVRSVRQAQILSFVGAVGALIMVIPSVLIGIAGASADWNSTTYGTSPIGTEYSSLILPLVINEFTTPVVSILGLGAISAAVMSSMDSAVLGTSSMFTHNIYRNILRKQ</sequence>
<keyword evidence="7 14" id="KW-1133">Transmembrane helix</keyword>
<evidence type="ECO:0000256" key="8">
    <source>
        <dbReference type="ARBA" id="ARBA00023053"/>
    </source>
</evidence>
<evidence type="ECO:0000256" key="5">
    <source>
        <dbReference type="ARBA" id="ARBA00022847"/>
    </source>
</evidence>
<evidence type="ECO:0000256" key="3">
    <source>
        <dbReference type="ARBA" id="ARBA00022448"/>
    </source>
</evidence>
<dbReference type="Gene3D" id="1.20.1730.10">
    <property type="entry name" value="Sodium/glucose cotransporter"/>
    <property type="match status" value="1"/>
</dbReference>
<keyword evidence="4 14" id="KW-0812">Transmembrane</keyword>
<dbReference type="CDD" id="cd11474">
    <property type="entry name" value="SLC5sbd_CHT"/>
    <property type="match status" value="1"/>
</dbReference>
<evidence type="ECO:0000256" key="4">
    <source>
        <dbReference type="ARBA" id="ARBA00022692"/>
    </source>
</evidence>
<feature type="transmembrane region" description="Helical" evidence="14">
    <location>
        <begin position="6"/>
        <end position="27"/>
    </location>
</feature>
<feature type="transmembrane region" description="Helical" evidence="14">
    <location>
        <begin position="123"/>
        <end position="147"/>
    </location>
</feature>
<dbReference type="PROSITE" id="PS50283">
    <property type="entry name" value="NA_SOLUT_SYMP_3"/>
    <property type="match status" value="1"/>
</dbReference>
<dbReference type="OrthoDB" id="546820at2759"/>
<dbReference type="GO" id="GO:0005886">
    <property type="term" value="C:plasma membrane"/>
    <property type="evidence" value="ECO:0007669"/>
    <property type="project" value="TreeGrafter"/>
</dbReference>
<comment type="similarity">
    <text evidence="2 13">Belongs to the sodium:solute symporter (SSF) (TC 2.A.21) family.</text>
</comment>
<proteinExistence type="inferred from homology"/>
<dbReference type="InterPro" id="IPR038377">
    <property type="entry name" value="Na/Glc_symporter_sf"/>
</dbReference>
<evidence type="ECO:0000313" key="15">
    <source>
        <dbReference type="EMBL" id="CAG5118005.1"/>
    </source>
</evidence>
<organism evidence="15 16">
    <name type="scientific">Candidula unifasciata</name>
    <dbReference type="NCBI Taxonomy" id="100452"/>
    <lineage>
        <taxon>Eukaryota</taxon>
        <taxon>Metazoa</taxon>
        <taxon>Spiralia</taxon>
        <taxon>Lophotrochozoa</taxon>
        <taxon>Mollusca</taxon>
        <taxon>Gastropoda</taxon>
        <taxon>Heterobranchia</taxon>
        <taxon>Euthyneura</taxon>
        <taxon>Panpulmonata</taxon>
        <taxon>Eupulmonata</taxon>
        <taxon>Stylommatophora</taxon>
        <taxon>Helicina</taxon>
        <taxon>Helicoidea</taxon>
        <taxon>Geomitridae</taxon>
        <taxon>Candidula</taxon>
    </lineage>
</organism>
<keyword evidence="12" id="KW-0739">Sodium transport</keyword>
<keyword evidence="8" id="KW-0915">Sodium</keyword>
<evidence type="ECO:0000256" key="12">
    <source>
        <dbReference type="ARBA" id="ARBA00023201"/>
    </source>
</evidence>
<accession>A0A8S3YRF7</accession>
<dbReference type="Proteomes" id="UP000678393">
    <property type="component" value="Unassembled WGS sequence"/>
</dbReference>
<feature type="transmembrane region" description="Helical" evidence="14">
    <location>
        <begin position="48"/>
        <end position="68"/>
    </location>
</feature>
<evidence type="ECO:0000313" key="16">
    <source>
        <dbReference type="Proteomes" id="UP000678393"/>
    </source>
</evidence>
<dbReference type="PANTHER" id="PTHR45897">
    <property type="entry name" value="HIGH-AFFINITY CHOLINE TRANSPORTER 1"/>
    <property type="match status" value="1"/>
</dbReference>
<comment type="caution">
    <text evidence="15">The sequence shown here is derived from an EMBL/GenBank/DDBJ whole genome shotgun (WGS) entry which is preliminary data.</text>
</comment>
<evidence type="ECO:0000256" key="10">
    <source>
        <dbReference type="ARBA" id="ARBA00023136"/>
    </source>
</evidence>
<reference evidence="15" key="1">
    <citation type="submission" date="2021-04" db="EMBL/GenBank/DDBJ databases">
        <authorList>
            <consortium name="Molecular Ecology Group"/>
        </authorList>
    </citation>
    <scope>NUCLEOTIDE SEQUENCE</scope>
</reference>
<feature type="transmembrane region" description="Helical" evidence="14">
    <location>
        <begin position="229"/>
        <end position="250"/>
    </location>
</feature>
<feature type="transmembrane region" description="Helical" evidence="14">
    <location>
        <begin position="262"/>
        <end position="289"/>
    </location>
</feature>
<feature type="non-terminal residue" evidence="15">
    <location>
        <position position="362"/>
    </location>
</feature>
<feature type="transmembrane region" description="Helical" evidence="14">
    <location>
        <begin position="187"/>
        <end position="205"/>
    </location>
</feature>
<dbReference type="InterPro" id="IPR001734">
    <property type="entry name" value="Na/solute_symporter"/>
</dbReference>
<dbReference type="GO" id="GO:0008292">
    <property type="term" value="P:acetylcholine biosynthetic process"/>
    <property type="evidence" value="ECO:0007669"/>
    <property type="project" value="TreeGrafter"/>
</dbReference>
<dbReference type="GO" id="GO:0005307">
    <property type="term" value="F:choline:sodium symporter activity"/>
    <property type="evidence" value="ECO:0007669"/>
    <property type="project" value="TreeGrafter"/>
</dbReference>
<keyword evidence="5" id="KW-0769">Symport</keyword>
<evidence type="ECO:0000256" key="9">
    <source>
        <dbReference type="ARBA" id="ARBA00023065"/>
    </source>
</evidence>
<evidence type="ECO:0000256" key="6">
    <source>
        <dbReference type="ARBA" id="ARBA00022979"/>
    </source>
</evidence>
<dbReference type="InterPro" id="IPR052244">
    <property type="entry name" value="Choline_transporter"/>
</dbReference>
<dbReference type="AlphaFoldDB" id="A0A8S3YRF7"/>